<dbReference type="GO" id="GO:0006355">
    <property type="term" value="P:regulation of DNA-templated transcription"/>
    <property type="evidence" value="ECO:0007669"/>
    <property type="project" value="InterPro"/>
</dbReference>
<feature type="domain" description="TF-B3" evidence="10">
    <location>
        <begin position="135"/>
        <end position="237"/>
    </location>
</feature>
<evidence type="ECO:0000256" key="1">
    <source>
        <dbReference type="ARBA" id="ARBA00004123"/>
    </source>
</evidence>
<dbReference type="CDD" id="cd10017">
    <property type="entry name" value="B3_DNA"/>
    <property type="match status" value="1"/>
</dbReference>
<evidence type="ECO:0000256" key="3">
    <source>
        <dbReference type="ARBA" id="ARBA00023015"/>
    </source>
</evidence>
<dbReference type="Proteomes" id="UP001281410">
    <property type="component" value="Unassembled WGS sequence"/>
</dbReference>
<keyword evidence="13" id="KW-1185">Reference proteome</keyword>
<dbReference type="InterPro" id="IPR003340">
    <property type="entry name" value="B3_DNA-bd"/>
</dbReference>
<dbReference type="AlphaFoldDB" id="A0AAE0AU63"/>
<dbReference type="SUPFAM" id="SSF101936">
    <property type="entry name" value="DNA-binding pseudobarrel domain"/>
    <property type="match status" value="1"/>
</dbReference>
<evidence type="ECO:0000256" key="5">
    <source>
        <dbReference type="ARBA" id="ARBA00023163"/>
    </source>
</evidence>
<evidence type="ECO:0000256" key="6">
    <source>
        <dbReference type="ARBA" id="ARBA00023242"/>
    </source>
</evidence>
<evidence type="ECO:0000256" key="7">
    <source>
        <dbReference type="ARBA" id="ARBA00023294"/>
    </source>
</evidence>
<feature type="region of interest" description="Disordered" evidence="9">
    <location>
        <begin position="523"/>
        <end position="547"/>
    </location>
</feature>
<dbReference type="Pfam" id="PF02362">
    <property type="entry name" value="B3"/>
    <property type="match status" value="1"/>
</dbReference>
<comment type="subcellular location">
    <subcellularLocation>
        <location evidence="1 8">Nucleus</location>
    </subcellularLocation>
</comment>
<dbReference type="Gene3D" id="2.30.30.1040">
    <property type="match status" value="1"/>
</dbReference>
<evidence type="ECO:0000256" key="8">
    <source>
        <dbReference type="RuleBase" id="RU004561"/>
    </source>
</evidence>
<dbReference type="FunFam" id="3.10.20.90:FF:000047">
    <property type="entry name" value="Auxin response factor"/>
    <property type="match status" value="1"/>
</dbReference>
<name>A0AAE0AU63_9ROSI</name>
<evidence type="ECO:0000313" key="13">
    <source>
        <dbReference type="Proteomes" id="UP001281410"/>
    </source>
</evidence>
<dbReference type="InterPro" id="IPR033389">
    <property type="entry name" value="AUX/IAA_dom"/>
</dbReference>
<dbReference type="GO" id="GO:0005634">
    <property type="term" value="C:nucleus"/>
    <property type="evidence" value="ECO:0007669"/>
    <property type="project" value="UniProtKB-SubCell"/>
</dbReference>
<dbReference type="PROSITE" id="PS51745">
    <property type="entry name" value="PB1"/>
    <property type="match status" value="1"/>
</dbReference>
<keyword evidence="4 8" id="KW-0238">DNA-binding</keyword>
<dbReference type="Gene3D" id="2.40.330.10">
    <property type="entry name" value="DNA-binding pseudobarrel domain"/>
    <property type="match status" value="1"/>
</dbReference>
<evidence type="ECO:0000256" key="9">
    <source>
        <dbReference type="SAM" id="MobiDB-lite"/>
    </source>
</evidence>
<gene>
    <name evidence="12" type="ORF">Dsin_010810</name>
</gene>
<dbReference type="InterPro" id="IPR044835">
    <property type="entry name" value="ARF_plant"/>
</dbReference>
<dbReference type="PANTHER" id="PTHR31384:SF137">
    <property type="entry name" value="AUXIN RESPONSE FACTOR"/>
    <property type="match status" value="1"/>
</dbReference>
<evidence type="ECO:0000259" key="10">
    <source>
        <dbReference type="PROSITE" id="PS50863"/>
    </source>
</evidence>
<keyword evidence="6 8" id="KW-0539">Nucleus</keyword>
<reference evidence="12" key="1">
    <citation type="journal article" date="2023" name="Plant J.">
        <title>Genome sequences and population genomics provide insights into the demographic history, inbreeding, and mutation load of two 'living fossil' tree species of Dipteronia.</title>
        <authorList>
            <person name="Feng Y."/>
            <person name="Comes H.P."/>
            <person name="Chen J."/>
            <person name="Zhu S."/>
            <person name="Lu R."/>
            <person name="Zhang X."/>
            <person name="Li P."/>
            <person name="Qiu J."/>
            <person name="Olsen K.M."/>
            <person name="Qiu Y."/>
        </authorList>
    </citation>
    <scope>NUCLEOTIDE SEQUENCE</scope>
    <source>
        <strain evidence="12">NBL</strain>
    </source>
</reference>
<proteinExistence type="inferred from homology"/>
<feature type="compositionally biased region" description="Basic and acidic residues" evidence="9">
    <location>
        <begin position="526"/>
        <end position="535"/>
    </location>
</feature>
<dbReference type="Gene3D" id="3.10.20.90">
    <property type="entry name" value="Phosphatidylinositol 3-kinase Catalytic Subunit, Chain A, domain 1"/>
    <property type="match status" value="1"/>
</dbReference>
<evidence type="ECO:0000256" key="2">
    <source>
        <dbReference type="ARBA" id="ARBA00007853"/>
    </source>
</evidence>
<dbReference type="PROSITE" id="PS50863">
    <property type="entry name" value="B3"/>
    <property type="match status" value="1"/>
</dbReference>
<dbReference type="EMBL" id="JANJYJ010000003">
    <property type="protein sequence ID" value="KAK3223785.1"/>
    <property type="molecule type" value="Genomic_DNA"/>
</dbReference>
<dbReference type="FunFam" id="2.40.330.10:FF:000001">
    <property type="entry name" value="Auxin response factor"/>
    <property type="match status" value="1"/>
</dbReference>
<dbReference type="InterPro" id="IPR053793">
    <property type="entry name" value="PB1-like"/>
</dbReference>
<feature type="domain" description="PB1" evidence="11">
    <location>
        <begin position="648"/>
        <end position="741"/>
    </location>
</feature>
<keyword evidence="3 8" id="KW-0805">Transcription regulation</keyword>
<keyword evidence="5 8" id="KW-0804">Transcription</keyword>
<evidence type="ECO:0000313" key="12">
    <source>
        <dbReference type="EMBL" id="KAK3223785.1"/>
    </source>
</evidence>
<accession>A0AAE0AU63</accession>
<dbReference type="GO" id="GO:0003677">
    <property type="term" value="F:DNA binding"/>
    <property type="evidence" value="ECO:0007669"/>
    <property type="project" value="UniProtKB-KW"/>
</dbReference>
<dbReference type="Pfam" id="PF02309">
    <property type="entry name" value="AUX_IAA"/>
    <property type="match status" value="1"/>
</dbReference>
<dbReference type="InterPro" id="IPR015300">
    <property type="entry name" value="DNA-bd_pseudobarrel_sf"/>
</dbReference>
<comment type="function">
    <text evidence="8">Auxin response factors (ARFs) are transcriptional factors that bind specifically to the DNA sequence 5'-TGTCTC-3' found in the auxin-responsive promoter elements (AuxREs).</text>
</comment>
<evidence type="ECO:0000259" key="11">
    <source>
        <dbReference type="PROSITE" id="PS51745"/>
    </source>
</evidence>
<dbReference type="PANTHER" id="PTHR31384">
    <property type="entry name" value="AUXIN RESPONSE FACTOR 4-RELATED"/>
    <property type="match status" value="1"/>
</dbReference>
<protein>
    <recommendedName>
        <fullName evidence="8">Auxin response factor</fullName>
    </recommendedName>
</protein>
<feature type="region of interest" description="Disordered" evidence="9">
    <location>
        <begin position="390"/>
        <end position="426"/>
    </location>
</feature>
<dbReference type="FunFam" id="2.30.30.1040:FF:000001">
    <property type="entry name" value="Auxin response factor"/>
    <property type="match status" value="1"/>
</dbReference>
<comment type="similarity">
    <text evidence="2 8">Belongs to the ARF family.</text>
</comment>
<comment type="caution">
    <text evidence="12">The sequence shown here is derived from an EMBL/GenBank/DDBJ whole genome shotgun (WGS) entry which is preliminary data.</text>
</comment>
<dbReference type="InterPro" id="IPR010525">
    <property type="entry name" value="ARF_dom"/>
</dbReference>
<evidence type="ECO:0000256" key="4">
    <source>
        <dbReference type="ARBA" id="ARBA00023125"/>
    </source>
</evidence>
<keyword evidence="7 8" id="KW-0927">Auxin signaling pathway</keyword>
<feature type="region of interest" description="Disordered" evidence="9">
    <location>
        <begin position="1"/>
        <end position="23"/>
    </location>
</feature>
<dbReference type="GO" id="GO:0009734">
    <property type="term" value="P:auxin-activated signaling pathway"/>
    <property type="evidence" value="ECO:0007669"/>
    <property type="project" value="UniProtKB-KW"/>
</dbReference>
<dbReference type="SUPFAM" id="SSF54277">
    <property type="entry name" value="CAD &amp; PB1 domains"/>
    <property type="match status" value="1"/>
</dbReference>
<organism evidence="12 13">
    <name type="scientific">Dipteronia sinensis</name>
    <dbReference type="NCBI Taxonomy" id="43782"/>
    <lineage>
        <taxon>Eukaryota</taxon>
        <taxon>Viridiplantae</taxon>
        <taxon>Streptophyta</taxon>
        <taxon>Embryophyta</taxon>
        <taxon>Tracheophyta</taxon>
        <taxon>Spermatophyta</taxon>
        <taxon>Magnoliopsida</taxon>
        <taxon>eudicotyledons</taxon>
        <taxon>Gunneridae</taxon>
        <taxon>Pentapetalae</taxon>
        <taxon>rosids</taxon>
        <taxon>malvids</taxon>
        <taxon>Sapindales</taxon>
        <taxon>Sapindaceae</taxon>
        <taxon>Hippocastanoideae</taxon>
        <taxon>Acereae</taxon>
        <taxon>Dipteronia</taxon>
    </lineage>
</organism>
<feature type="compositionally biased region" description="Low complexity" evidence="9">
    <location>
        <begin position="406"/>
        <end position="416"/>
    </location>
</feature>
<comment type="subunit">
    <text evidence="8">Homodimers and heterodimers.</text>
</comment>
<dbReference type="Pfam" id="PF06507">
    <property type="entry name" value="ARF_AD"/>
    <property type="match status" value="2"/>
</dbReference>
<sequence>MEKGVVDVVDDGDDSSGGEGVGGGDSLYRELWRACAGPLVTVPRRGDIVYYFPQGHIEQVEASMNQGSDQQMPAYDLPEKILCKVVNVLLKAEQDTDEVFAQVTLHPLSKQEEESMLKEKKAASPPTQRRRVYSFCKTLTASDTSTHGGFSVLRRHAEECLPPLDMSKQPPTQELVTKDLHGNEWCFRHIFRGQPKRHLLQSGWSLFVSSKKLVAGDAFIFLRGENGKLRVGVRRAMRQPSTVSSSVISSHSMHIGVLATAWHAVATGTLFTIYYKPRTSPAEFMVPYEKYKEAEKNNYTVGMRFKMRFEGEESPEQRYGSLLNPVLFPWELTKRRYAGTVVGVEEADSNKWPGSKWRCLKVRWDEISPHHRPERVSPWEAEFSVTPAPDPLTASRLKRPRPNMVSLSTGSSSVISKEGGPRNMQESCKLSEPFVEQNPEDADQTKRCDANQENIFKMLTESRMHLNPQNMMVESGMELHAEEKEMQCQKSVNIRSAAVRGYDKPHGLEFKHQERNWLLPSLSLSHSEKPSRPMESDAQPPARKRQEAVKSKAVVGSCKLFGFSLVTNYVATEPAMPHTNSVYGSQQQYNFGSGHVQDLNSDILAEQLKCTNSAETAVGGDKLGEPFQASAQLARDVVGKHLGGGSTRSCIKVHKQGIALGRSLDLSKFNGYDELIAELDRIFEFNGELIASNKKWLIVFTDDEGDMMLVGDDPWLEFCSMVRRIFVYTREEVKQMIPRPLNPKIKKTLLMADRKLGSTVD</sequence>
<dbReference type="SMART" id="SM01019">
    <property type="entry name" value="B3"/>
    <property type="match status" value="1"/>
</dbReference>